<feature type="compositionally biased region" description="Pro residues" evidence="8">
    <location>
        <begin position="477"/>
        <end position="495"/>
    </location>
</feature>
<feature type="domain" description="Protein kinase" evidence="9">
    <location>
        <begin position="36"/>
        <end position="318"/>
    </location>
</feature>
<feature type="region of interest" description="Disordered" evidence="8">
    <location>
        <begin position="1"/>
        <end position="28"/>
    </location>
</feature>
<evidence type="ECO:0000256" key="4">
    <source>
        <dbReference type="ARBA" id="ARBA00022741"/>
    </source>
</evidence>
<dbReference type="PANTHER" id="PTHR43671:SF13">
    <property type="entry name" value="SERINE_THREONINE-PROTEIN KINASE NEK2"/>
    <property type="match status" value="1"/>
</dbReference>
<keyword evidence="10" id="KW-0723">Serine/threonine-protein kinase</keyword>
<dbReference type="Pfam" id="PF00069">
    <property type="entry name" value="Pkinase"/>
    <property type="match status" value="1"/>
</dbReference>
<dbReference type="PROSITE" id="PS00107">
    <property type="entry name" value="PROTEIN_KINASE_ATP"/>
    <property type="match status" value="1"/>
</dbReference>
<dbReference type="InterPro" id="IPR008266">
    <property type="entry name" value="Tyr_kinase_AS"/>
</dbReference>
<feature type="compositionally biased region" description="Low complexity" evidence="8">
    <location>
        <begin position="394"/>
        <end position="417"/>
    </location>
</feature>
<evidence type="ECO:0000256" key="2">
    <source>
        <dbReference type="ARBA" id="ARBA00012513"/>
    </source>
</evidence>
<keyword evidence="6 7" id="KW-0067">ATP-binding</keyword>
<feature type="compositionally biased region" description="Low complexity" evidence="8">
    <location>
        <begin position="1"/>
        <end position="15"/>
    </location>
</feature>
<feature type="compositionally biased region" description="Low complexity" evidence="8">
    <location>
        <begin position="496"/>
        <end position="520"/>
    </location>
</feature>
<evidence type="ECO:0000256" key="5">
    <source>
        <dbReference type="ARBA" id="ARBA00022777"/>
    </source>
</evidence>
<feature type="region of interest" description="Disordered" evidence="8">
    <location>
        <begin position="468"/>
        <end position="580"/>
    </location>
</feature>
<keyword evidence="4 7" id="KW-0547">Nucleotide-binding</keyword>
<keyword evidence="5 10" id="KW-0418">Kinase</keyword>
<name>A0AAW8ED73_VARPD</name>
<protein>
    <recommendedName>
        <fullName evidence="2">non-specific serine/threonine protein kinase</fullName>
        <ecNumber evidence="2">2.7.11.1</ecNumber>
    </recommendedName>
</protein>
<proteinExistence type="inferred from homology"/>
<dbReference type="SUPFAM" id="SSF56112">
    <property type="entry name" value="Protein kinase-like (PK-like)"/>
    <property type="match status" value="1"/>
</dbReference>
<dbReference type="PROSITE" id="PS50011">
    <property type="entry name" value="PROTEIN_KINASE_DOM"/>
    <property type="match status" value="1"/>
</dbReference>
<accession>A0AAW8ED73</accession>
<comment type="similarity">
    <text evidence="1">Belongs to the protein kinase superfamily. NEK Ser/Thr protein kinase family. NIMA subfamily.</text>
</comment>
<dbReference type="PANTHER" id="PTHR43671">
    <property type="entry name" value="SERINE/THREONINE-PROTEIN KINASE NEK"/>
    <property type="match status" value="1"/>
</dbReference>
<dbReference type="InterPro" id="IPR000719">
    <property type="entry name" value="Prot_kinase_dom"/>
</dbReference>
<evidence type="ECO:0000256" key="3">
    <source>
        <dbReference type="ARBA" id="ARBA00022679"/>
    </source>
</evidence>
<dbReference type="SMART" id="SM00219">
    <property type="entry name" value="TyrKc"/>
    <property type="match status" value="1"/>
</dbReference>
<dbReference type="CDD" id="cd14014">
    <property type="entry name" value="STKc_PknB_like"/>
    <property type="match status" value="1"/>
</dbReference>
<feature type="compositionally biased region" description="Pro residues" evidence="8">
    <location>
        <begin position="549"/>
        <end position="575"/>
    </location>
</feature>
<dbReference type="InterPro" id="IPR050660">
    <property type="entry name" value="NEK_Ser/Thr_kinase"/>
</dbReference>
<sequence>MTTNASNDNSNGSASMQADPQERPHPLDAGHRLDEFELLEVIGEGGFGIVYRAYDHSLQREVAIKEYMPSMLARRVGDDSVHVRSDRLTATFQAGLRSFINEARTLAQFSHPALVRVHRFWEANSTAYMAIQLYRGRTLRRLAEEEPKKISEAWLLSMLGPLLGALETLHRSQCFHRDIAPDNIFIQQDDLPVLLDFGAARKSIADLVDEVAVMVKSGYSPIEQYADDNTLLQGAWTDLYALGAVLYRAVTGHPPPSAVVRSVQDAYVPLSSLGRSDLSPAFCAAVDHTLAVHSKDRTQTVAAFAAELGLAKLGDTYVSGLAAPMVVIAPPPPSKAAPAVAPVPQQAPAASAAPQASAPAAAAAAQATASASAVRPEAAAPEPVEPKPNPKPQPASKAEPPSSSPKSAAPREAAAAPARPPSAPGKPQPQPAPTGKKSSRPPWGLVGVLLIALVAVGSWIGLHLTSGRQETSTAMVPVPPPSGPMSATSPPPAAMPPGEGAAGGLSSSSAPAGENVAAAPGTPPPAAAASAPAGPLTPLTNVPVGAAPAPAPAPATPDPAATPPGATPTPVPPPEAAMATAEAEDWNLAQAENTREGYEAYLRRYRRGPHARDARNAIAELNRLAQAVPAAPGTAPTNPVPTVIAGGPTPPTAPPAAPPGMGRVVLNIRPWGQVFVDGAERGVSPPLKSLSLRPGIYNIEVRNGDLDVYRQRVTVQDSKSAPVVSHEFK</sequence>
<dbReference type="EC" id="2.7.11.1" evidence="2"/>
<organism evidence="10 11">
    <name type="scientific">Variovorax paradoxus</name>
    <dbReference type="NCBI Taxonomy" id="34073"/>
    <lineage>
        <taxon>Bacteria</taxon>
        <taxon>Pseudomonadati</taxon>
        <taxon>Pseudomonadota</taxon>
        <taxon>Betaproteobacteria</taxon>
        <taxon>Burkholderiales</taxon>
        <taxon>Comamonadaceae</taxon>
        <taxon>Variovorax</taxon>
    </lineage>
</organism>
<evidence type="ECO:0000256" key="1">
    <source>
        <dbReference type="ARBA" id="ARBA00010886"/>
    </source>
</evidence>
<dbReference type="GO" id="GO:0005524">
    <property type="term" value="F:ATP binding"/>
    <property type="evidence" value="ECO:0007669"/>
    <property type="project" value="UniProtKB-UniRule"/>
</dbReference>
<gene>
    <name evidence="10" type="ORF">J2W39_001479</name>
</gene>
<dbReference type="InterPro" id="IPR011009">
    <property type="entry name" value="Kinase-like_dom_sf"/>
</dbReference>
<evidence type="ECO:0000313" key="11">
    <source>
        <dbReference type="Proteomes" id="UP001224845"/>
    </source>
</evidence>
<dbReference type="GO" id="GO:0004674">
    <property type="term" value="F:protein serine/threonine kinase activity"/>
    <property type="evidence" value="ECO:0007669"/>
    <property type="project" value="UniProtKB-KW"/>
</dbReference>
<dbReference type="PROSITE" id="PS00109">
    <property type="entry name" value="PROTEIN_KINASE_TYR"/>
    <property type="match status" value="1"/>
</dbReference>
<reference evidence="10" key="1">
    <citation type="submission" date="2023-07" db="EMBL/GenBank/DDBJ databases">
        <title>Sorghum-associated microbial communities from plants grown in Nebraska, USA.</title>
        <authorList>
            <person name="Schachtman D."/>
        </authorList>
    </citation>
    <scope>NUCLEOTIDE SEQUENCE</scope>
    <source>
        <strain evidence="10">DS3315</strain>
    </source>
</reference>
<dbReference type="Gene3D" id="1.10.510.10">
    <property type="entry name" value="Transferase(Phosphotransferase) domain 1"/>
    <property type="match status" value="1"/>
</dbReference>
<dbReference type="InterPro" id="IPR020635">
    <property type="entry name" value="Tyr_kinase_cat_dom"/>
</dbReference>
<feature type="compositionally biased region" description="Low complexity" evidence="8">
    <location>
        <begin position="368"/>
        <end position="382"/>
    </location>
</feature>
<evidence type="ECO:0000313" key="10">
    <source>
        <dbReference type="EMBL" id="MDP9970249.1"/>
    </source>
</evidence>
<keyword evidence="3 10" id="KW-0808">Transferase</keyword>
<feature type="binding site" evidence="7">
    <location>
        <position position="65"/>
    </location>
    <ligand>
        <name>ATP</name>
        <dbReference type="ChEBI" id="CHEBI:30616"/>
    </ligand>
</feature>
<evidence type="ECO:0000256" key="8">
    <source>
        <dbReference type="SAM" id="MobiDB-lite"/>
    </source>
</evidence>
<dbReference type="Proteomes" id="UP001224845">
    <property type="component" value="Unassembled WGS sequence"/>
</dbReference>
<dbReference type="PRINTS" id="PR01217">
    <property type="entry name" value="PRICHEXTENSN"/>
</dbReference>
<feature type="compositionally biased region" description="Pro residues" evidence="8">
    <location>
        <begin position="418"/>
        <end position="432"/>
    </location>
</feature>
<dbReference type="RefSeq" id="WP_307593079.1">
    <property type="nucleotide sequence ID" value="NZ_JAUSRV010000003.1"/>
</dbReference>
<feature type="compositionally biased region" description="Low complexity" evidence="8">
    <location>
        <begin position="527"/>
        <end position="548"/>
    </location>
</feature>
<evidence type="ECO:0000256" key="6">
    <source>
        <dbReference type="ARBA" id="ARBA00022840"/>
    </source>
</evidence>
<dbReference type="AlphaFoldDB" id="A0AAW8ED73"/>
<dbReference type="Gene3D" id="3.30.200.20">
    <property type="entry name" value="Phosphorylase Kinase, domain 1"/>
    <property type="match status" value="1"/>
</dbReference>
<dbReference type="GO" id="GO:0004713">
    <property type="term" value="F:protein tyrosine kinase activity"/>
    <property type="evidence" value="ECO:0007669"/>
    <property type="project" value="InterPro"/>
</dbReference>
<evidence type="ECO:0000259" key="9">
    <source>
        <dbReference type="PROSITE" id="PS50011"/>
    </source>
</evidence>
<evidence type="ECO:0000256" key="7">
    <source>
        <dbReference type="PROSITE-ProRule" id="PRU10141"/>
    </source>
</evidence>
<dbReference type="InterPro" id="IPR017441">
    <property type="entry name" value="Protein_kinase_ATP_BS"/>
</dbReference>
<feature type="region of interest" description="Disordered" evidence="8">
    <location>
        <begin position="368"/>
        <end position="441"/>
    </location>
</feature>
<comment type="caution">
    <text evidence="10">The sequence shown here is derived from an EMBL/GenBank/DDBJ whole genome shotgun (WGS) entry which is preliminary data.</text>
</comment>
<dbReference type="EMBL" id="JAUSRV010000003">
    <property type="protein sequence ID" value="MDP9970249.1"/>
    <property type="molecule type" value="Genomic_DNA"/>
</dbReference>